<reference evidence="1 2" key="2">
    <citation type="submission" date="2018-11" db="EMBL/GenBank/DDBJ databases">
        <authorList>
            <consortium name="Pathogen Informatics"/>
        </authorList>
    </citation>
    <scope>NUCLEOTIDE SEQUENCE [LARGE SCALE GENOMIC DNA]</scope>
    <source>
        <strain evidence="1 2">NST_G2</strain>
    </source>
</reference>
<evidence type="ECO:0000313" key="3">
    <source>
        <dbReference type="WBParaSite" id="SSLN_0000333201-mRNA-1"/>
    </source>
</evidence>
<evidence type="ECO:0000313" key="2">
    <source>
        <dbReference type="Proteomes" id="UP000275846"/>
    </source>
</evidence>
<name>A0A183SG84_SCHSO</name>
<proteinExistence type="predicted"/>
<gene>
    <name evidence="1" type="ORF">SSLN_LOCUS3232</name>
</gene>
<organism evidence="3">
    <name type="scientific">Schistocephalus solidus</name>
    <name type="common">Tapeworm</name>
    <dbReference type="NCBI Taxonomy" id="70667"/>
    <lineage>
        <taxon>Eukaryota</taxon>
        <taxon>Metazoa</taxon>
        <taxon>Spiralia</taxon>
        <taxon>Lophotrochozoa</taxon>
        <taxon>Platyhelminthes</taxon>
        <taxon>Cestoda</taxon>
        <taxon>Eucestoda</taxon>
        <taxon>Diphyllobothriidea</taxon>
        <taxon>Diphyllobothriidae</taxon>
        <taxon>Schistocephalus</taxon>
    </lineage>
</organism>
<dbReference type="Proteomes" id="UP000275846">
    <property type="component" value="Unassembled WGS sequence"/>
</dbReference>
<dbReference type="AlphaFoldDB" id="A0A183SG84"/>
<protein>
    <submittedName>
        <fullName evidence="3">Secernin-2</fullName>
    </submittedName>
</protein>
<dbReference type="WBParaSite" id="SSLN_0000333201-mRNA-1">
    <property type="protein sequence ID" value="SSLN_0000333201-mRNA-1"/>
    <property type="gene ID" value="SSLN_0000333201"/>
</dbReference>
<sequence length="98" mass="10721">MAPHPGEDKLMVGPSIGNQDCLFQQRVLLFSHPDAELSQLVPVLDWGCIQVICFRIGRQKKGVGQDEPVLCAGSQEEQAIFMEATQTMGAQHTPLCSI</sequence>
<accession>A0A183SG84</accession>
<keyword evidence="2" id="KW-1185">Reference proteome</keyword>
<dbReference type="EMBL" id="UYSU01032472">
    <property type="protein sequence ID" value="VDL89617.1"/>
    <property type="molecule type" value="Genomic_DNA"/>
</dbReference>
<evidence type="ECO:0000313" key="1">
    <source>
        <dbReference type="EMBL" id="VDL89617.1"/>
    </source>
</evidence>
<reference evidence="3" key="1">
    <citation type="submission" date="2016-06" db="UniProtKB">
        <authorList>
            <consortium name="WormBaseParasite"/>
        </authorList>
    </citation>
    <scope>IDENTIFICATION</scope>
</reference>